<keyword evidence="7" id="KW-1185">Reference proteome</keyword>
<evidence type="ECO:0000313" key="6">
    <source>
        <dbReference type="EMBL" id="TWD98550.1"/>
    </source>
</evidence>
<dbReference type="InterPro" id="IPR012394">
    <property type="entry name" value="Aldehyde_DH_NAD(P)"/>
</dbReference>
<dbReference type="InterPro" id="IPR015590">
    <property type="entry name" value="Aldehyde_DH_dom"/>
</dbReference>
<keyword evidence="2 3" id="KW-0560">Oxidoreductase</keyword>
<accession>A0A561D5B1</accession>
<dbReference type="GO" id="GO:0004777">
    <property type="term" value="F:succinate-semialdehyde dehydrogenase (NAD+) activity"/>
    <property type="evidence" value="ECO:0007669"/>
    <property type="project" value="TreeGrafter"/>
</dbReference>
<dbReference type="InterPro" id="IPR016162">
    <property type="entry name" value="Ald_DH_N"/>
</dbReference>
<dbReference type="InterPro" id="IPR010102">
    <property type="entry name" value="Succ_semiAld_DH"/>
</dbReference>
<dbReference type="FunFam" id="3.40.309.10:FF:000004">
    <property type="entry name" value="Succinate-semialdehyde dehydrogenase I"/>
    <property type="match status" value="1"/>
</dbReference>
<comment type="caution">
    <text evidence="6">The sequence shown here is derived from an EMBL/GenBank/DDBJ whole genome shotgun (WGS) entry which is preliminary data.</text>
</comment>
<dbReference type="Gene3D" id="3.40.309.10">
    <property type="entry name" value="Aldehyde Dehydrogenase, Chain A, domain 2"/>
    <property type="match status" value="1"/>
</dbReference>
<dbReference type="EMBL" id="VIVN01000009">
    <property type="protein sequence ID" value="TWD98550.1"/>
    <property type="molecule type" value="Genomic_DNA"/>
</dbReference>
<gene>
    <name evidence="6" type="ORF">FB550_10956</name>
</gene>
<proteinExistence type="inferred from homology"/>
<feature type="domain" description="Aldehyde dehydrogenase" evidence="5">
    <location>
        <begin position="19"/>
        <end position="470"/>
    </location>
</feature>
<feature type="active site" evidence="4">
    <location>
        <position position="280"/>
    </location>
</feature>
<dbReference type="Proteomes" id="UP000319671">
    <property type="component" value="Unassembled WGS sequence"/>
</dbReference>
<dbReference type="FunFam" id="3.40.605.10:FF:000026">
    <property type="entry name" value="Aldehyde dehydrogenase, putative"/>
    <property type="match status" value="1"/>
</dbReference>
<dbReference type="InterPro" id="IPR016161">
    <property type="entry name" value="Ald_DH/histidinol_DH"/>
</dbReference>
<dbReference type="Gene3D" id="3.40.605.10">
    <property type="entry name" value="Aldehyde Dehydrogenase, Chain A, domain 1"/>
    <property type="match status" value="1"/>
</dbReference>
<sequence>MKHYSMYINGEWFNTRNVLGVENPATKEIIASVPNGGSDEAKIAVNAAHAAFSTWSKTTAYERSEYLKNWFTLIEHNQEEIAKTMTMEQGKPLKEALSEVQYANSFLSWYAEEAKRVYGETIPASHSHKRLFIQKQPVGVVAAITPWNFPAAMITRKVAPALAAGCTVVVKPAESTPLTALILANFAHEAGIPKGVINVVTGDPKEIGNVWLDDPRVKKITFTGSTEVGKYLMRRAADTVKKVSLELGGHAPFIVMSDANIKKAVEGVIQSKFRNAGQTCICTNRIYVQEGIAASFIQEFAAAAALLKVGSGFEEGTDIGPLINYNAIEKVQSHISDAVDKGAKVLVGGNQLIAKNGYYFEPTVLSGVTDEMVCMKEETFGPLAPITTFKTEEEVIERANNSPYGLAAYVYTENLGCSIRVSEGLKFGIVGVNDSIPSVSQAPFGGLKESGLGREGGHYGIEEFLEVKYISIGI</sequence>
<dbReference type="InterPro" id="IPR050740">
    <property type="entry name" value="Aldehyde_DH_Superfamily"/>
</dbReference>
<evidence type="ECO:0000313" key="7">
    <source>
        <dbReference type="Proteomes" id="UP000319671"/>
    </source>
</evidence>
<dbReference type="InterPro" id="IPR016163">
    <property type="entry name" value="Ald_DH_C"/>
</dbReference>
<dbReference type="InterPro" id="IPR016160">
    <property type="entry name" value="Ald_DH_CS_CYS"/>
</dbReference>
<evidence type="ECO:0000256" key="1">
    <source>
        <dbReference type="ARBA" id="ARBA00009986"/>
    </source>
</evidence>
<dbReference type="NCBIfam" id="TIGR01780">
    <property type="entry name" value="SSADH"/>
    <property type="match status" value="1"/>
</dbReference>
<name>A0A561D5B1_9BACI</name>
<evidence type="ECO:0000256" key="2">
    <source>
        <dbReference type="ARBA" id="ARBA00023002"/>
    </source>
</evidence>
<dbReference type="PROSITE" id="PS00070">
    <property type="entry name" value="ALDEHYDE_DEHYDR_CYS"/>
    <property type="match status" value="1"/>
</dbReference>
<evidence type="ECO:0000256" key="3">
    <source>
        <dbReference type="PIRNR" id="PIRNR036492"/>
    </source>
</evidence>
<dbReference type="SUPFAM" id="SSF53720">
    <property type="entry name" value="ALDH-like"/>
    <property type="match status" value="1"/>
</dbReference>
<dbReference type="GO" id="GO:0006081">
    <property type="term" value="P:aldehyde metabolic process"/>
    <property type="evidence" value="ECO:0007669"/>
    <property type="project" value="InterPro"/>
</dbReference>
<dbReference type="GO" id="GO:0009450">
    <property type="term" value="P:gamma-aminobutyric acid catabolic process"/>
    <property type="evidence" value="ECO:0007669"/>
    <property type="project" value="InterPro"/>
</dbReference>
<dbReference type="FunFam" id="3.40.605.10:FF:000005">
    <property type="entry name" value="Succinate-semialdehyde dehydrogenase I"/>
    <property type="match status" value="1"/>
</dbReference>
<evidence type="ECO:0000256" key="4">
    <source>
        <dbReference type="PIRSR" id="PIRSR036492-1"/>
    </source>
</evidence>
<dbReference type="PIRSF" id="PIRSF036492">
    <property type="entry name" value="ALDH"/>
    <property type="match status" value="1"/>
</dbReference>
<dbReference type="PANTHER" id="PTHR43353">
    <property type="entry name" value="SUCCINATE-SEMIALDEHYDE DEHYDROGENASE, MITOCHONDRIAL"/>
    <property type="match status" value="1"/>
</dbReference>
<reference evidence="6 7" key="1">
    <citation type="submission" date="2019-06" db="EMBL/GenBank/DDBJ databases">
        <title>Sorghum-associated microbial communities from plants grown in Nebraska, USA.</title>
        <authorList>
            <person name="Schachtman D."/>
        </authorList>
    </citation>
    <scope>NUCLEOTIDE SEQUENCE [LARGE SCALE GENOMIC DNA]</scope>
    <source>
        <strain evidence="6 7">2482</strain>
    </source>
</reference>
<dbReference type="PANTHER" id="PTHR43353:SF5">
    <property type="entry name" value="SUCCINATE-SEMIALDEHYDE DEHYDROGENASE, MITOCHONDRIAL"/>
    <property type="match status" value="1"/>
</dbReference>
<feature type="active site" evidence="4">
    <location>
        <position position="246"/>
    </location>
</feature>
<comment type="similarity">
    <text evidence="1 3">Belongs to the aldehyde dehydrogenase family.</text>
</comment>
<dbReference type="CDD" id="cd07103">
    <property type="entry name" value="ALDH_F5_SSADH_GabD"/>
    <property type="match status" value="1"/>
</dbReference>
<dbReference type="Pfam" id="PF00171">
    <property type="entry name" value="Aldedh"/>
    <property type="match status" value="1"/>
</dbReference>
<evidence type="ECO:0000259" key="5">
    <source>
        <dbReference type="Pfam" id="PF00171"/>
    </source>
</evidence>
<dbReference type="AlphaFoldDB" id="A0A561D5B1"/>
<protein>
    <recommendedName>
        <fullName evidence="3">Aldehyde dehydrogenase</fullName>
    </recommendedName>
</protein>
<organism evidence="6 7">
    <name type="scientific">Neobacillus bataviensis</name>
    <dbReference type="NCBI Taxonomy" id="220685"/>
    <lineage>
        <taxon>Bacteria</taxon>
        <taxon>Bacillati</taxon>
        <taxon>Bacillota</taxon>
        <taxon>Bacilli</taxon>
        <taxon>Bacillales</taxon>
        <taxon>Bacillaceae</taxon>
        <taxon>Neobacillus</taxon>
    </lineage>
</organism>